<dbReference type="Proteomes" id="UP000502611">
    <property type="component" value="Plasmid p-C-Sy"/>
</dbReference>
<geneLocation type="plasmid" evidence="8">
    <name>p-c-sy</name>
</geneLocation>
<gene>
    <name evidence="7" type="ORF">HH800_28860</name>
</gene>
<feature type="transmembrane region" description="Helical" evidence="5">
    <location>
        <begin position="276"/>
        <end position="299"/>
    </location>
</feature>
<evidence type="ECO:0000259" key="6">
    <source>
        <dbReference type="Pfam" id="PF04932"/>
    </source>
</evidence>
<evidence type="ECO:0000256" key="1">
    <source>
        <dbReference type="ARBA" id="ARBA00004141"/>
    </source>
</evidence>
<feature type="transmembrane region" description="Helical" evidence="5">
    <location>
        <begin position="429"/>
        <end position="445"/>
    </location>
</feature>
<feature type="transmembrane region" description="Helical" evidence="5">
    <location>
        <begin position="151"/>
        <end position="172"/>
    </location>
</feature>
<feature type="domain" description="O-antigen ligase-related" evidence="6">
    <location>
        <begin position="231"/>
        <end position="383"/>
    </location>
</feature>
<accession>A0A6M4GIQ2</accession>
<keyword evidence="3 5" id="KW-1133">Transmembrane helix</keyword>
<dbReference type="Pfam" id="PF04932">
    <property type="entry name" value="Wzy_C"/>
    <property type="match status" value="1"/>
</dbReference>
<organism evidence="7 8">
    <name type="scientific">Sphingobium yanoikuyae</name>
    <name type="common">Sphingomonas yanoikuyae</name>
    <dbReference type="NCBI Taxonomy" id="13690"/>
    <lineage>
        <taxon>Bacteria</taxon>
        <taxon>Pseudomonadati</taxon>
        <taxon>Pseudomonadota</taxon>
        <taxon>Alphaproteobacteria</taxon>
        <taxon>Sphingomonadales</taxon>
        <taxon>Sphingomonadaceae</taxon>
        <taxon>Sphingobium</taxon>
    </lineage>
</organism>
<feature type="transmembrane region" description="Helical" evidence="5">
    <location>
        <begin position="114"/>
        <end position="139"/>
    </location>
</feature>
<keyword evidence="4 5" id="KW-0472">Membrane</keyword>
<reference evidence="7 8" key="1">
    <citation type="submission" date="2020-04" db="EMBL/GenBank/DDBJ databases">
        <title>The Whole Genome Analysis of High salt-tolerant Sphingobium yanoikuyae YC-XJ2 with Aryl organophosphorus flame retardants (aryl-OPFRs)-degrading capacity and characteristics of Related phosphotriesterase.</title>
        <authorList>
            <person name="Li X."/>
        </authorList>
    </citation>
    <scope>NUCLEOTIDE SEQUENCE [LARGE SCALE GENOMIC DNA]</scope>
    <source>
        <strain evidence="7 8">YC-XJ2</strain>
        <plasmid evidence="8">p-c-sy</plasmid>
    </source>
</reference>
<evidence type="ECO:0000256" key="2">
    <source>
        <dbReference type="ARBA" id="ARBA00022692"/>
    </source>
</evidence>
<feature type="transmembrane region" description="Helical" evidence="5">
    <location>
        <begin position="406"/>
        <end position="423"/>
    </location>
</feature>
<keyword evidence="2 5" id="KW-0812">Transmembrane</keyword>
<keyword evidence="7" id="KW-0436">Ligase</keyword>
<evidence type="ECO:0000256" key="4">
    <source>
        <dbReference type="ARBA" id="ARBA00023136"/>
    </source>
</evidence>
<evidence type="ECO:0000313" key="8">
    <source>
        <dbReference type="Proteomes" id="UP000502611"/>
    </source>
</evidence>
<evidence type="ECO:0000313" key="7">
    <source>
        <dbReference type="EMBL" id="QJR06234.1"/>
    </source>
</evidence>
<sequence>MPSRPVLTRRWSPALVLLLLLLGTLWVAGGASHADVTGQVITRGATWTLFVLAILLGVRPVVAGAGAAFWLLLATVLLVLLQLVPLPPNIWTALPGRDVLLGASPSETVWRPWAIVPSATINAASSLIVPVVTLILVTALCNEEKTWLPTILLGIIFCSMLVGLLQFSGFVLDNPFINDTVGSISGTFANRNHFALFLAIGCLITPVWAFAGKQSAGKQGVGWRAPVALALMTLFALTILATGSRAGMLTGMLALALGLALCWHDVRRALRGAPRWVFPALIVAIIGGVALFVLVSIAADRAESVRRAFEVDPGQDMRTRGLPTVLSMIAAYFPAGAGFGGFDPIFRLHEPFGLLKPTYFNHAHNDFLEVVLDGGLPAVLLLLLAIGWYAIASLRAWRANGQHSVLPKLGSAMLLLVFVASAFDYPARTPMMMAMIVIAAIWLCQNKTPPIKAGFT</sequence>
<evidence type="ECO:0000256" key="3">
    <source>
        <dbReference type="ARBA" id="ARBA00022989"/>
    </source>
</evidence>
<feature type="transmembrane region" description="Helical" evidence="5">
    <location>
        <begin position="223"/>
        <end position="240"/>
    </location>
</feature>
<dbReference type="PANTHER" id="PTHR37422">
    <property type="entry name" value="TEICHURONIC ACID BIOSYNTHESIS PROTEIN TUAE"/>
    <property type="match status" value="1"/>
</dbReference>
<protein>
    <submittedName>
        <fullName evidence="7">O-antigen ligase family protein</fullName>
    </submittedName>
</protein>
<feature type="transmembrane region" description="Helical" evidence="5">
    <location>
        <begin position="69"/>
        <end position="94"/>
    </location>
</feature>
<dbReference type="AlphaFoldDB" id="A0A6M4GIQ2"/>
<evidence type="ECO:0000256" key="5">
    <source>
        <dbReference type="SAM" id="Phobius"/>
    </source>
</evidence>
<feature type="transmembrane region" description="Helical" evidence="5">
    <location>
        <begin position="44"/>
        <end position="62"/>
    </location>
</feature>
<dbReference type="RefSeq" id="WP_169863579.1">
    <property type="nucleotide sequence ID" value="NZ_CP053024.1"/>
</dbReference>
<comment type="subcellular location">
    <subcellularLocation>
        <location evidence="1">Membrane</location>
        <topology evidence="1">Multi-pass membrane protein</topology>
    </subcellularLocation>
</comment>
<dbReference type="PANTHER" id="PTHR37422:SF13">
    <property type="entry name" value="LIPOPOLYSACCHARIDE BIOSYNTHESIS PROTEIN PA4999-RELATED"/>
    <property type="match status" value="1"/>
</dbReference>
<dbReference type="GO" id="GO:0016874">
    <property type="term" value="F:ligase activity"/>
    <property type="evidence" value="ECO:0007669"/>
    <property type="project" value="UniProtKB-KW"/>
</dbReference>
<dbReference type="GO" id="GO:0016020">
    <property type="term" value="C:membrane"/>
    <property type="evidence" value="ECO:0007669"/>
    <property type="project" value="UniProtKB-SubCell"/>
</dbReference>
<feature type="transmembrane region" description="Helical" evidence="5">
    <location>
        <begin position="375"/>
        <end position="394"/>
    </location>
</feature>
<feature type="transmembrane region" description="Helical" evidence="5">
    <location>
        <begin position="192"/>
        <end position="211"/>
    </location>
</feature>
<dbReference type="EMBL" id="CP053024">
    <property type="protein sequence ID" value="QJR06234.1"/>
    <property type="molecule type" value="Genomic_DNA"/>
</dbReference>
<dbReference type="InterPro" id="IPR007016">
    <property type="entry name" value="O-antigen_ligase-rel_domated"/>
</dbReference>
<keyword evidence="7" id="KW-0614">Plasmid</keyword>
<dbReference type="InterPro" id="IPR051533">
    <property type="entry name" value="WaaL-like"/>
</dbReference>
<proteinExistence type="predicted"/>
<name>A0A6M4GIQ2_SPHYA</name>